<evidence type="ECO:0000256" key="3">
    <source>
        <dbReference type="ARBA" id="ARBA00023010"/>
    </source>
</evidence>
<comment type="caution">
    <text evidence="7">The sequence shown here is derived from an EMBL/GenBank/DDBJ whole genome shotgun (WGS) entry which is preliminary data.</text>
</comment>
<dbReference type="PANTHER" id="PTHR23138:SF87">
    <property type="entry name" value="E3 SUMO-PROTEIN LIGASE RANBP2"/>
    <property type="match status" value="1"/>
</dbReference>
<sequence>RRRSVFIVWERIAPLFKDLGKATSLTMTEEAPQAPANPFAALGSSGAAFGGAGTGAFSFGVPTAAFGAPAKPAEAEDGGDEGDEGGAEEECQAEFKPVVQLEEVETKSGEEDEDALLELKCKLYRFDNDNNEWKERGLGLIKLLQHKANKKVRLLMRQEKTLKIRANHIVMPGTKLQEHAGNDKAWVWSAVDFADESQKVELFAVRFGSVEKAQEFKTKFEEAMDINAPLLKELAGGEEEGEAGAEGAEAQQPSEAKVAEELAAEVAEKATTKDE</sequence>
<dbReference type="FunFam" id="2.30.29.30:FF:000312">
    <property type="entry name" value="Ran binding protein 1"/>
    <property type="match status" value="1"/>
</dbReference>
<name>A0AAD3E2Q0_9CHLO</name>
<dbReference type="SUPFAM" id="SSF50729">
    <property type="entry name" value="PH domain-like"/>
    <property type="match status" value="1"/>
</dbReference>
<dbReference type="GO" id="GO:0051028">
    <property type="term" value="P:mRNA transport"/>
    <property type="evidence" value="ECO:0007669"/>
    <property type="project" value="UniProtKB-KW"/>
</dbReference>
<dbReference type="Gene3D" id="2.30.29.30">
    <property type="entry name" value="Pleckstrin-homology domain (PH domain)/Phosphotyrosine-binding domain (PTB)"/>
    <property type="match status" value="1"/>
</dbReference>
<keyword evidence="4" id="KW-0653">Protein transport</keyword>
<dbReference type="EMBL" id="BMAR01000066">
    <property type="protein sequence ID" value="GFR52529.1"/>
    <property type="molecule type" value="Genomic_DNA"/>
</dbReference>
<feature type="compositionally biased region" description="Acidic residues" evidence="5">
    <location>
        <begin position="75"/>
        <end position="92"/>
    </location>
</feature>
<dbReference type="InterPro" id="IPR000156">
    <property type="entry name" value="Ran_bind_dom"/>
</dbReference>
<dbReference type="Proteomes" id="UP001054857">
    <property type="component" value="Unassembled WGS sequence"/>
</dbReference>
<evidence type="ECO:0000256" key="4">
    <source>
        <dbReference type="ARBA" id="ARBA00023132"/>
    </source>
</evidence>
<dbReference type="InterPro" id="IPR011993">
    <property type="entry name" value="PH-like_dom_sf"/>
</dbReference>
<dbReference type="AlphaFoldDB" id="A0AAD3E2Q0"/>
<feature type="non-terminal residue" evidence="7">
    <location>
        <position position="275"/>
    </location>
</feature>
<keyword evidence="8" id="KW-1185">Reference proteome</keyword>
<comment type="subcellular location">
    <subcellularLocation>
        <location evidence="1">Nucleus</location>
        <location evidence="1">Nuclear pore complex</location>
    </subcellularLocation>
</comment>
<dbReference type="GO" id="GO:0006913">
    <property type="term" value="P:nucleocytoplasmic transport"/>
    <property type="evidence" value="ECO:0007669"/>
    <property type="project" value="InterPro"/>
</dbReference>
<dbReference type="GO" id="GO:0015031">
    <property type="term" value="P:protein transport"/>
    <property type="evidence" value="ECO:0007669"/>
    <property type="project" value="UniProtKB-KW"/>
</dbReference>
<feature type="region of interest" description="Disordered" evidence="5">
    <location>
        <begin position="69"/>
        <end position="95"/>
    </location>
</feature>
<keyword evidence="2" id="KW-0509">mRNA transport</keyword>
<evidence type="ECO:0000256" key="5">
    <source>
        <dbReference type="SAM" id="MobiDB-lite"/>
    </source>
</evidence>
<protein>
    <recommendedName>
        <fullName evidence="6">RanBD1 domain-containing protein</fullName>
    </recommendedName>
</protein>
<feature type="compositionally biased region" description="Basic and acidic residues" evidence="5">
    <location>
        <begin position="266"/>
        <end position="275"/>
    </location>
</feature>
<reference evidence="7 8" key="1">
    <citation type="journal article" date="2021" name="Sci. Rep.">
        <title>Genome sequencing of the multicellular alga Astrephomene provides insights into convergent evolution of germ-soma differentiation.</title>
        <authorList>
            <person name="Yamashita S."/>
            <person name="Yamamoto K."/>
            <person name="Matsuzaki R."/>
            <person name="Suzuki S."/>
            <person name="Yamaguchi H."/>
            <person name="Hirooka S."/>
            <person name="Minakuchi Y."/>
            <person name="Miyagishima S."/>
            <person name="Kawachi M."/>
            <person name="Toyoda A."/>
            <person name="Nozaki H."/>
        </authorList>
    </citation>
    <scope>NUCLEOTIDE SEQUENCE [LARGE SCALE GENOMIC DNA]</scope>
    <source>
        <strain evidence="7 8">NIES-4017</strain>
    </source>
</reference>
<accession>A0AAD3E2Q0</accession>
<keyword evidence="4" id="KW-0906">Nuclear pore complex</keyword>
<dbReference type="InterPro" id="IPR045256">
    <property type="entry name" value="RanBP1_RanBD"/>
</dbReference>
<gene>
    <name evidence="7" type="ORF">Agub_g15102</name>
</gene>
<evidence type="ECO:0000313" key="7">
    <source>
        <dbReference type="EMBL" id="GFR52529.1"/>
    </source>
</evidence>
<dbReference type="SMART" id="SM00160">
    <property type="entry name" value="RanBD"/>
    <property type="match status" value="1"/>
</dbReference>
<dbReference type="PANTHER" id="PTHR23138">
    <property type="entry name" value="RAN BINDING PROTEIN"/>
    <property type="match status" value="1"/>
</dbReference>
<dbReference type="GO" id="GO:0005643">
    <property type="term" value="C:nuclear pore"/>
    <property type="evidence" value="ECO:0007669"/>
    <property type="project" value="UniProtKB-SubCell"/>
</dbReference>
<evidence type="ECO:0000256" key="2">
    <source>
        <dbReference type="ARBA" id="ARBA00022816"/>
    </source>
</evidence>
<keyword evidence="2" id="KW-0813">Transport</keyword>
<dbReference type="CDD" id="cd13179">
    <property type="entry name" value="RanBD_RanBP1"/>
    <property type="match status" value="1"/>
</dbReference>
<dbReference type="PROSITE" id="PS50196">
    <property type="entry name" value="RANBD1"/>
    <property type="match status" value="1"/>
</dbReference>
<proteinExistence type="predicted"/>
<feature type="region of interest" description="Disordered" evidence="5">
    <location>
        <begin position="232"/>
        <end position="275"/>
    </location>
</feature>
<dbReference type="GO" id="GO:0005096">
    <property type="term" value="F:GTPase activator activity"/>
    <property type="evidence" value="ECO:0007669"/>
    <property type="project" value="TreeGrafter"/>
</dbReference>
<keyword evidence="3" id="KW-0811">Translocation</keyword>
<dbReference type="Pfam" id="PF00638">
    <property type="entry name" value="Ran_BP1"/>
    <property type="match status" value="1"/>
</dbReference>
<dbReference type="InterPro" id="IPR045255">
    <property type="entry name" value="RanBP1-like"/>
</dbReference>
<feature type="domain" description="RanBD1" evidence="6">
    <location>
        <begin position="94"/>
        <end position="229"/>
    </location>
</feature>
<evidence type="ECO:0000256" key="1">
    <source>
        <dbReference type="ARBA" id="ARBA00004567"/>
    </source>
</evidence>
<keyword evidence="4" id="KW-0539">Nucleus</keyword>
<organism evidence="7 8">
    <name type="scientific">Astrephomene gubernaculifera</name>
    <dbReference type="NCBI Taxonomy" id="47775"/>
    <lineage>
        <taxon>Eukaryota</taxon>
        <taxon>Viridiplantae</taxon>
        <taxon>Chlorophyta</taxon>
        <taxon>core chlorophytes</taxon>
        <taxon>Chlorophyceae</taxon>
        <taxon>CS clade</taxon>
        <taxon>Chlamydomonadales</taxon>
        <taxon>Astrephomenaceae</taxon>
        <taxon>Astrephomene</taxon>
    </lineage>
</organism>
<evidence type="ECO:0000259" key="6">
    <source>
        <dbReference type="PROSITE" id="PS50196"/>
    </source>
</evidence>
<evidence type="ECO:0000313" key="8">
    <source>
        <dbReference type="Proteomes" id="UP001054857"/>
    </source>
</evidence>
<dbReference type="GO" id="GO:0005737">
    <property type="term" value="C:cytoplasm"/>
    <property type="evidence" value="ECO:0007669"/>
    <property type="project" value="TreeGrafter"/>
</dbReference>